<comment type="caution">
    <text evidence="2">The sequence shown here is derived from an EMBL/GenBank/DDBJ whole genome shotgun (WGS) entry which is preliminary data.</text>
</comment>
<organism evidence="2 3">
    <name type="scientific">Rhizobium hidalgonense</name>
    <dbReference type="NCBI Taxonomy" id="1538159"/>
    <lineage>
        <taxon>Bacteria</taxon>
        <taxon>Pseudomonadati</taxon>
        <taxon>Pseudomonadota</taxon>
        <taxon>Alphaproteobacteria</taxon>
        <taxon>Hyphomicrobiales</taxon>
        <taxon>Rhizobiaceae</taxon>
        <taxon>Rhizobium/Agrobacterium group</taxon>
        <taxon>Rhizobium</taxon>
    </lineage>
</organism>
<reference evidence="2 3" key="1">
    <citation type="submission" date="2017-09" db="EMBL/GenBank/DDBJ databases">
        <title>Comparative genomics of rhizobia isolated from Phaseolus vulgaris in China.</title>
        <authorList>
            <person name="Tong W."/>
        </authorList>
    </citation>
    <scope>NUCLEOTIDE SEQUENCE [LARGE SCALE GENOMIC DNA]</scope>
    <source>
        <strain evidence="2 3">FH14</strain>
    </source>
</reference>
<dbReference type="SUPFAM" id="SSF103473">
    <property type="entry name" value="MFS general substrate transporter"/>
    <property type="match status" value="1"/>
</dbReference>
<keyword evidence="3" id="KW-1185">Reference proteome</keyword>
<dbReference type="Proteomes" id="UP000219914">
    <property type="component" value="Unassembled WGS sequence"/>
</dbReference>
<dbReference type="Gene3D" id="1.20.1250.20">
    <property type="entry name" value="MFS general substrate transporter like domains"/>
    <property type="match status" value="1"/>
</dbReference>
<evidence type="ECO:0000256" key="1">
    <source>
        <dbReference type="SAM" id="Phobius"/>
    </source>
</evidence>
<keyword evidence="1" id="KW-0472">Membrane</keyword>
<dbReference type="EMBL" id="NWSY01000021">
    <property type="protein sequence ID" value="PDT20940.1"/>
    <property type="molecule type" value="Genomic_DNA"/>
</dbReference>
<accession>A0ABX4JLM3</accession>
<feature type="transmembrane region" description="Helical" evidence="1">
    <location>
        <begin position="32"/>
        <end position="53"/>
    </location>
</feature>
<evidence type="ECO:0008006" key="4">
    <source>
        <dbReference type="Google" id="ProtNLM"/>
    </source>
</evidence>
<evidence type="ECO:0000313" key="3">
    <source>
        <dbReference type="Proteomes" id="UP000219914"/>
    </source>
</evidence>
<keyword evidence="1" id="KW-0812">Transmembrane</keyword>
<dbReference type="RefSeq" id="WP_097536563.1">
    <property type="nucleotide sequence ID" value="NZ_JAVLSD010000009.1"/>
</dbReference>
<feature type="transmembrane region" description="Helical" evidence="1">
    <location>
        <begin position="73"/>
        <end position="93"/>
    </location>
</feature>
<name>A0ABX4JLM3_9HYPH</name>
<gene>
    <name evidence="2" type="ORF">CO674_24920</name>
</gene>
<sequence>MFTSEFIKEDGERVLDAQATGSHEDMERRLPLWARIGLGATQIIGYGALYYAFSVLVPDIACDLKVSEKMVFGAFSVALLVRSFAAPVAGRLADRQDAGLVMGICVHQISTVSAEKMHAAP</sequence>
<protein>
    <recommendedName>
        <fullName evidence="4">Major facilitator superfamily (MFS) profile domain-containing protein</fullName>
    </recommendedName>
</protein>
<dbReference type="InterPro" id="IPR036259">
    <property type="entry name" value="MFS_trans_sf"/>
</dbReference>
<keyword evidence="1" id="KW-1133">Transmembrane helix</keyword>
<proteinExistence type="predicted"/>
<evidence type="ECO:0000313" key="2">
    <source>
        <dbReference type="EMBL" id="PDT20940.1"/>
    </source>
</evidence>